<dbReference type="RefSeq" id="WP_183669640.1">
    <property type="nucleotide sequence ID" value="NZ_JACHOS010000016.1"/>
</dbReference>
<reference evidence="3 4" key="1">
    <citation type="journal article" date="2023" name="PLoS ONE">
        <title>Complete genome assembly of Hawai'i environmental nontuberculous mycobacteria reveals unexpected co-isolation with methylobacteria.</title>
        <authorList>
            <person name="Hendrix J."/>
            <person name="Epperson L.E."/>
            <person name="Tong E.I."/>
            <person name="Chan Y.L."/>
            <person name="Hasan N.A."/>
            <person name="Dawrs S.N."/>
            <person name="Norton G.J."/>
            <person name="Virdi R."/>
            <person name="Crooks J.L."/>
            <person name="Chan E.D."/>
            <person name="Honda J.R."/>
            <person name="Strong M."/>
        </authorList>
    </citation>
    <scope>NUCLEOTIDE SEQUENCE [LARGE SCALE GENOMIC DNA]</scope>
    <source>
        <strain evidence="3 4">NJH_HI01</strain>
    </source>
</reference>
<dbReference type="Proteomes" id="UP001404845">
    <property type="component" value="Unassembled WGS sequence"/>
</dbReference>
<sequence length="354" mass="37339">MRSRFLRPLAALPILLLAEAALPHFGLTQSAFTQSALAQAAPVLRLPGAGAVAGVVETRLRDGFDQRIRFEGGDGRNHAEVALRNETGDLLLAFPPRLAKPSQFGIEGEIAVRFPGQPLRVVAPRRNGYGPFGLALGSDCLYAWQWFERASTAQRVASRGGLFDGSVAPTAGRRALSLRIRLCRTAQASLDDLVAAVERMTISLPGEPGARPAPARPRPPTVRREKPAPAKRQTARPAPSEPPAEAAPRPAPIPPAQPQAAPTLRPPPPTPSDNAGRRYLAPTTPQGAAPPTEPSVANPPPGGAQRYITDVPKPAEGTGGGLMPSPAPGRATGESLSRDLPAEAYRPAPHRDRP</sequence>
<feature type="compositionally biased region" description="Low complexity" evidence="1">
    <location>
        <begin position="281"/>
        <end position="290"/>
    </location>
</feature>
<gene>
    <name evidence="3" type="primary">bcsN</name>
    <name evidence="3" type="ORF">PUR21_08285</name>
</gene>
<keyword evidence="2" id="KW-0732">Signal</keyword>
<organism evidence="3 4">
    <name type="scientific">Methylorubrum rhodesianum</name>
    <dbReference type="NCBI Taxonomy" id="29427"/>
    <lineage>
        <taxon>Bacteria</taxon>
        <taxon>Pseudomonadati</taxon>
        <taxon>Pseudomonadota</taxon>
        <taxon>Alphaproteobacteria</taxon>
        <taxon>Hyphomicrobiales</taxon>
        <taxon>Methylobacteriaceae</taxon>
        <taxon>Methylorubrum</taxon>
    </lineage>
</organism>
<feature type="chain" id="PRO_5045963555" evidence="2">
    <location>
        <begin position="21"/>
        <end position="354"/>
    </location>
</feature>
<protein>
    <submittedName>
        <fullName evidence="3">Cellulose biosynthesis protein BcsN</fullName>
    </submittedName>
</protein>
<feature type="signal peptide" evidence="2">
    <location>
        <begin position="1"/>
        <end position="20"/>
    </location>
</feature>
<feature type="compositionally biased region" description="Pro residues" evidence="1">
    <location>
        <begin position="291"/>
        <end position="302"/>
    </location>
</feature>
<proteinExistence type="predicted"/>
<feature type="region of interest" description="Disordered" evidence="1">
    <location>
        <begin position="204"/>
        <end position="354"/>
    </location>
</feature>
<evidence type="ECO:0000256" key="1">
    <source>
        <dbReference type="SAM" id="MobiDB-lite"/>
    </source>
</evidence>
<dbReference type="InterPro" id="IPR031482">
    <property type="entry name" value="CBP_BcsN"/>
</dbReference>
<name>A0ABU9Z8E4_9HYPH</name>
<evidence type="ECO:0000313" key="4">
    <source>
        <dbReference type="Proteomes" id="UP001404845"/>
    </source>
</evidence>
<comment type="caution">
    <text evidence="3">The sequence shown here is derived from an EMBL/GenBank/DDBJ whole genome shotgun (WGS) entry which is preliminary data.</text>
</comment>
<dbReference type="Pfam" id="PF17038">
    <property type="entry name" value="CBP_BcsN"/>
    <property type="match status" value="1"/>
</dbReference>
<evidence type="ECO:0000313" key="3">
    <source>
        <dbReference type="EMBL" id="MEN3227632.1"/>
    </source>
</evidence>
<keyword evidence="4" id="KW-1185">Reference proteome</keyword>
<dbReference type="EMBL" id="JAQYXL010000001">
    <property type="protein sequence ID" value="MEN3227632.1"/>
    <property type="molecule type" value="Genomic_DNA"/>
</dbReference>
<feature type="compositionally biased region" description="Low complexity" evidence="1">
    <location>
        <begin position="235"/>
        <end position="248"/>
    </location>
</feature>
<evidence type="ECO:0000256" key="2">
    <source>
        <dbReference type="SAM" id="SignalP"/>
    </source>
</evidence>
<accession>A0ABU9Z8E4</accession>